<dbReference type="EMBL" id="JASCZI010000254">
    <property type="protein sequence ID" value="MED6110495.1"/>
    <property type="molecule type" value="Genomic_DNA"/>
</dbReference>
<feature type="domain" description="2-oxoacid dehydrogenase acyltransferase catalytic" evidence="1">
    <location>
        <begin position="52"/>
        <end position="109"/>
    </location>
</feature>
<dbReference type="SUPFAM" id="SSF52777">
    <property type="entry name" value="CoA-dependent acyltransferases"/>
    <property type="match status" value="1"/>
</dbReference>
<dbReference type="Pfam" id="PF00198">
    <property type="entry name" value="2-oxoacid_dh"/>
    <property type="match status" value="1"/>
</dbReference>
<accession>A0ABU6QFU7</accession>
<keyword evidence="3" id="KW-1185">Reference proteome</keyword>
<evidence type="ECO:0000313" key="3">
    <source>
        <dbReference type="Proteomes" id="UP001341840"/>
    </source>
</evidence>
<gene>
    <name evidence="2" type="ORF">PIB30_043492</name>
</gene>
<name>A0ABU6QFU7_9FABA</name>
<comment type="caution">
    <text evidence="2">The sequence shown here is derived from an EMBL/GenBank/DDBJ whole genome shotgun (WGS) entry which is preliminary data.</text>
</comment>
<dbReference type="Gene3D" id="3.30.559.10">
    <property type="entry name" value="Chloramphenicol acetyltransferase-like domain"/>
    <property type="match status" value="1"/>
</dbReference>
<organism evidence="2 3">
    <name type="scientific">Stylosanthes scabra</name>
    <dbReference type="NCBI Taxonomy" id="79078"/>
    <lineage>
        <taxon>Eukaryota</taxon>
        <taxon>Viridiplantae</taxon>
        <taxon>Streptophyta</taxon>
        <taxon>Embryophyta</taxon>
        <taxon>Tracheophyta</taxon>
        <taxon>Spermatophyta</taxon>
        <taxon>Magnoliopsida</taxon>
        <taxon>eudicotyledons</taxon>
        <taxon>Gunneridae</taxon>
        <taxon>Pentapetalae</taxon>
        <taxon>rosids</taxon>
        <taxon>fabids</taxon>
        <taxon>Fabales</taxon>
        <taxon>Fabaceae</taxon>
        <taxon>Papilionoideae</taxon>
        <taxon>50 kb inversion clade</taxon>
        <taxon>dalbergioids sensu lato</taxon>
        <taxon>Dalbergieae</taxon>
        <taxon>Pterocarpus clade</taxon>
        <taxon>Stylosanthes</taxon>
    </lineage>
</organism>
<reference evidence="2 3" key="1">
    <citation type="journal article" date="2023" name="Plants (Basel)">
        <title>Bridging the Gap: Combining Genomics and Transcriptomics Approaches to Understand Stylosanthes scabra, an Orphan Legume from the Brazilian Caatinga.</title>
        <authorList>
            <person name="Ferreira-Neto J.R.C."/>
            <person name="da Silva M.D."/>
            <person name="Binneck E."/>
            <person name="de Melo N.F."/>
            <person name="da Silva R.H."/>
            <person name="de Melo A.L.T.M."/>
            <person name="Pandolfi V."/>
            <person name="Bustamante F.O."/>
            <person name="Brasileiro-Vidal A.C."/>
            <person name="Benko-Iseppon A.M."/>
        </authorList>
    </citation>
    <scope>NUCLEOTIDE SEQUENCE [LARGE SCALE GENOMIC DNA]</scope>
    <source>
        <tissue evidence="2">Leaves</tissue>
    </source>
</reference>
<protein>
    <recommendedName>
        <fullName evidence="1">2-oxoacid dehydrogenase acyltransferase catalytic domain-containing protein</fullName>
    </recommendedName>
</protein>
<proteinExistence type="predicted"/>
<evidence type="ECO:0000313" key="2">
    <source>
        <dbReference type="EMBL" id="MED6110495.1"/>
    </source>
</evidence>
<evidence type="ECO:0000259" key="1">
    <source>
        <dbReference type="Pfam" id="PF00198"/>
    </source>
</evidence>
<sequence>MSHHQSIKHCLSLCVFCSSPLSLPSRPHCDIGSRQVANISWLVGDHPLLDPVALKGVVSALQHQPVMNGVIDGDDIIYRDYIHISIAAVSSKGLVPVLCNDDKFNFADI</sequence>
<dbReference type="InterPro" id="IPR023213">
    <property type="entry name" value="CAT-like_dom_sf"/>
</dbReference>
<dbReference type="InterPro" id="IPR001078">
    <property type="entry name" value="2-oxoacid_DH_actylTfrase"/>
</dbReference>
<dbReference type="Proteomes" id="UP001341840">
    <property type="component" value="Unassembled WGS sequence"/>
</dbReference>